<protein>
    <recommendedName>
        <fullName evidence="4">SH3 domain-containing protein</fullName>
    </recommendedName>
</protein>
<feature type="region of interest" description="Disordered" evidence="3">
    <location>
        <begin position="179"/>
        <end position="236"/>
    </location>
</feature>
<dbReference type="AlphaFoldDB" id="A0AAD3DP15"/>
<feature type="non-terminal residue" evidence="5">
    <location>
        <position position="1"/>
    </location>
</feature>
<dbReference type="InterPro" id="IPR001452">
    <property type="entry name" value="SH3_domain"/>
</dbReference>
<dbReference type="Pfam" id="PF14604">
    <property type="entry name" value="SH3_9"/>
    <property type="match status" value="1"/>
</dbReference>
<dbReference type="InterPro" id="IPR036028">
    <property type="entry name" value="SH3-like_dom_sf"/>
</dbReference>
<comment type="caution">
    <text evidence="5">The sequence shown here is derived from an EMBL/GenBank/DDBJ whole genome shotgun (WGS) entry which is preliminary data.</text>
</comment>
<dbReference type="InterPro" id="IPR053296">
    <property type="entry name" value="TSET_member_tstB"/>
</dbReference>
<evidence type="ECO:0000259" key="4">
    <source>
        <dbReference type="PROSITE" id="PS50002"/>
    </source>
</evidence>
<dbReference type="PANTHER" id="PTHR48151:SF3">
    <property type="entry name" value="SH3 DOMAIN-CONTAINING PROTEIN"/>
    <property type="match status" value="1"/>
</dbReference>
<evidence type="ECO:0000256" key="3">
    <source>
        <dbReference type="SAM" id="MobiDB-lite"/>
    </source>
</evidence>
<feature type="region of interest" description="Disordered" evidence="3">
    <location>
        <begin position="451"/>
        <end position="485"/>
    </location>
</feature>
<accession>A0AAD3DP15</accession>
<organism evidence="5 6">
    <name type="scientific">Astrephomene gubernaculifera</name>
    <dbReference type="NCBI Taxonomy" id="47775"/>
    <lineage>
        <taxon>Eukaryota</taxon>
        <taxon>Viridiplantae</taxon>
        <taxon>Chlorophyta</taxon>
        <taxon>core chlorophytes</taxon>
        <taxon>Chlorophyceae</taxon>
        <taxon>CS clade</taxon>
        <taxon>Chlamydomonadales</taxon>
        <taxon>Astrephomenaceae</taxon>
        <taxon>Astrephomene</taxon>
    </lineage>
</organism>
<sequence>DGMSGCERAAALEALIWCQGIDQPPSLSPGLLLRAAGHGGFTAPPIARYTFADPWPACLLAEVLGVLARRLRCCVGLPPEAVLELAGGLVAGAPGAGVKEALQALWDLAPGPLSARSALALLSAPLPPLCHPPAAAAVEVKALACQAEAGFHGLQAMSACWLGEHINSIAGEYAWKPREVREQQQQQNGEDEEAGNQQQQQSLSSYNSEGNGNAQQYGSSTSSNNNGGYSGANGNANGLPSAVRQAPALSTAAAGAAGAGAGGASTSSCSSASALSRLAVSSVAHNPLLAMTITQLHRALLTGPSVVRVSCAQALAKIAVRSGEPYRIQCYSLLASLLGRAGGSAAAAPSPPAASCCCPSPAALFDPLGVAPVAAPALEVLDAMYAGEVVLERHIGQHGPRARDWPAPALASLRRRHEWLLGVIACAVCAVPRELFLPLGPRSKRLLFPDEKEEAEEEARAAAAAAAASDQQQQQLAPGEYDNQQQQQQYYDEYGQPYQYDYSTAEQYDYGDYYGQEGQRGQEQGGQQLVDQQDRYDFSGSKASAAAAAVELQWGGEQAGGYDNTDATSDASAVADARPGVVLYSFTAELEEEVSVTAGDSVRVLHDLGEWFQVAAPGGQSGLVPASYVQLLDEGGGRERDTAASGAGTGVGDGAGSAGGAGAGAGVGGSGGSSMGRPSGPGVLQPAYSYAESQQSAGTVAGAAGGGGATSEYYTYQYDNAEYDVAGSSAGGGGGGGGGGEYESYYGEYGTSGYGGGDQYGGGAYGSSAYGGGGGMYGGGGGDYGGGSSSAAAAAGTGRGGGKKGGFGGFDDFGSVLAEAKTAAAVA</sequence>
<feature type="compositionally biased region" description="Low complexity" evidence="3">
    <location>
        <begin position="217"/>
        <end position="236"/>
    </location>
</feature>
<feature type="non-terminal residue" evidence="5">
    <location>
        <position position="827"/>
    </location>
</feature>
<feature type="compositionally biased region" description="Polar residues" evidence="3">
    <location>
        <begin position="202"/>
        <end position="216"/>
    </location>
</feature>
<evidence type="ECO:0000256" key="2">
    <source>
        <dbReference type="PROSITE-ProRule" id="PRU00192"/>
    </source>
</evidence>
<feature type="compositionally biased region" description="Gly residues" evidence="3">
    <location>
        <begin position="661"/>
        <end position="674"/>
    </location>
</feature>
<evidence type="ECO:0000313" key="6">
    <source>
        <dbReference type="Proteomes" id="UP001054857"/>
    </source>
</evidence>
<reference evidence="5 6" key="1">
    <citation type="journal article" date="2021" name="Sci. Rep.">
        <title>Genome sequencing of the multicellular alga Astrephomene provides insights into convergent evolution of germ-soma differentiation.</title>
        <authorList>
            <person name="Yamashita S."/>
            <person name="Yamamoto K."/>
            <person name="Matsuzaki R."/>
            <person name="Suzuki S."/>
            <person name="Yamaguchi H."/>
            <person name="Hirooka S."/>
            <person name="Minakuchi Y."/>
            <person name="Miyagishima S."/>
            <person name="Kawachi M."/>
            <person name="Toyoda A."/>
            <person name="Nozaki H."/>
        </authorList>
    </citation>
    <scope>NUCLEOTIDE SEQUENCE [LARGE SCALE GENOMIC DNA]</scope>
    <source>
        <strain evidence="5 6">NIES-4017</strain>
    </source>
</reference>
<feature type="domain" description="SH3" evidence="4">
    <location>
        <begin position="575"/>
        <end position="634"/>
    </location>
</feature>
<evidence type="ECO:0000313" key="5">
    <source>
        <dbReference type="EMBL" id="GFR45404.1"/>
    </source>
</evidence>
<dbReference type="PROSITE" id="PS50002">
    <property type="entry name" value="SH3"/>
    <property type="match status" value="1"/>
</dbReference>
<dbReference type="SUPFAM" id="SSF50044">
    <property type="entry name" value="SH3-domain"/>
    <property type="match status" value="1"/>
</dbReference>
<keyword evidence="6" id="KW-1185">Reference proteome</keyword>
<dbReference type="SMART" id="SM00326">
    <property type="entry name" value="SH3"/>
    <property type="match status" value="1"/>
</dbReference>
<evidence type="ECO:0000256" key="1">
    <source>
        <dbReference type="ARBA" id="ARBA00022443"/>
    </source>
</evidence>
<dbReference type="PANTHER" id="PTHR48151">
    <property type="entry name" value="SH3 DOMAIN-CONTAINING PROTEIN"/>
    <property type="match status" value="1"/>
</dbReference>
<dbReference type="EMBL" id="BMAR01000010">
    <property type="protein sequence ID" value="GFR45404.1"/>
    <property type="molecule type" value="Genomic_DNA"/>
</dbReference>
<name>A0AAD3DP15_9CHLO</name>
<gene>
    <name evidence="5" type="ORF">Agub_g6779</name>
</gene>
<feature type="region of interest" description="Disordered" evidence="3">
    <location>
        <begin position="661"/>
        <end position="688"/>
    </location>
</feature>
<proteinExistence type="predicted"/>
<keyword evidence="1 2" id="KW-0728">SH3 domain</keyword>
<dbReference type="Gene3D" id="2.30.30.40">
    <property type="entry name" value="SH3 Domains"/>
    <property type="match status" value="1"/>
</dbReference>
<dbReference type="Proteomes" id="UP001054857">
    <property type="component" value="Unassembled WGS sequence"/>
</dbReference>